<gene>
    <name evidence="1" type="ORF">SAMN03080606_03840</name>
</gene>
<dbReference type="Proteomes" id="UP000198636">
    <property type="component" value="Unassembled WGS sequence"/>
</dbReference>
<sequence length="138" mass="15563">MANIVAIFSKGPDKSITEVSDIYISSMNYKGKNKERQISIITKDGYDLLKSANIKGFCHFKFYADLMVDVNFPGNILKFDKVSIGNSIIEITSIGKECHKDCPLMTKILECTLRQHIAFASIIKDGLIKKGDDLKRWL</sequence>
<reference evidence="1 2" key="1">
    <citation type="submission" date="2016-10" db="EMBL/GenBank/DDBJ databases">
        <authorList>
            <person name="de Groot N.N."/>
        </authorList>
    </citation>
    <scope>NUCLEOTIDE SEQUENCE [LARGE SCALE GENOMIC DNA]</scope>
    <source>
        <strain evidence="1 2">DSM 18978</strain>
    </source>
</reference>
<proteinExistence type="predicted"/>
<evidence type="ECO:0008006" key="3">
    <source>
        <dbReference type="Google" id="ProtNLM"/>
    </source>
</evidence>
<evidence type="ECO:0000313" key="2">
    <source>
        <dbReference type="Proteomes" id="UP000198636"/>
    </source>
</evidence>
<dbReference type="InterPro" id="IPR011037">
    <property type="entry name" value="Pyrv_Knase-like_insert_dom_sf"/>
</dbReference>
<keyword evidence="2" id="KW-1185">Reference proteome</keyword>
<dbReference type="STRING" id="1120976.SAMN03080606_03840"/>
<dbReference type="AlphaFoldDB" id="A0A1G5KXT1"/>
<dbReference type="SUPFAM" id="SSF50800">
    <property type="entry name" value="PK beta-barrel domain-like"/>
    <property type="match status" value="1"/>
</dbReference>
<organism evidence="1 2">
    <name type="scientific">Alkaliphilus peptidifermentans DSM 18978</name>
    <dbReference type="NCBI Taxonomy" id="1120976"/>
    <lineage>
        <taxon>Bacteria</taxon>
        <taxon>Bacillati</taxon>
        <taxon>Bacillota</taxon>
        <taxon>Clostridia</taxon>
        <taxon>Peptostreptococcales</taxon>
        <taxon>Natronincolaceae</taxon>
        <taxon>Alkaliphilus</taxon>
    </lineage>
</organism>
<dbReference type="EMBL" id="FMUS01000033">
    <property type="protein sequence ID" value="SCZ05164.1"/>
    <property type="molecule type" value="Genomic_DNA"/>
</dbReference>
<dbReference type="RefSeq" id="WP_091546895.1">
    <property type="nucleotide sequence ID" value="NZ_FMUS01000033.1"/>
</dbReference>
<dbReference type="OrthoDB" id="1956660at2"/>
<evidence type="ECO:0000313" key="1">
    <source>
        <dbReference type="EMBL" id="SCZ05164.1"/>
    </source>
</evidence>
<name>A0A1G5KXT1_9FIRM</name>
<protein>
    <recommendedName>
        <fullName evidence="3">MOSC domain-containing protein</fullName>
    </recommendedName>
</protein>
<accession>A0A1G5KXT1</accession>